<keyword evidence="1" id="KW-0255">Endonuclease</keyword>
<proteinExistence type="inferred from homology"/>
<keyword evidence="1" id="KW-0378">Hydrolase</keyword>
<dbReference type="GO" id="GO:0004521">
    <property type="term" value="F:RNA endonuclease activity"/>
    <property type="evidence" value="ECO:0007669"/>
    <property type="project" value="TreeGrafter"/>
</dbReference>
<dbReference type="PIRSF" id="PIRSF033490">
    <property type="entry name" value="MazF"/>
    <property type="match status" value="1"/>
</dbReference>
<dbReference type="SUPFAM" id="SSF50118">
    <property type="entry name" value="Cell growth inhibitor/plasmid maintenance toxic component"/>
    <property type="match status" value="1"/>
</dbReference>
<dbReference type="EMBL" id="AZHW01000785">
    <property type="protein sequence ID" value="ETW96453.1"/>
    <property type="molecule type" value="Genomic_DNA"/>
</dbReference>
<dbReference type="GO" id="GO:0016075">
    <property type="term" value="P:rRNA catabolic process"/>
    <property type="evidence" value="ECO:0007669"/>
    <property type="project" value="TreeGrafter"/>
</dbReference>
<reference evidence="2 3" key="1">
    <citation type="journal article" date="2014" name="Nature">
        <title>An environmental bacterial taxon with a large and distinct metabolic repertoire.</title>
        <authorList>
            <person name="Wilson M.C."/>
            <person name="Mori T."/>
            <person name="Ruckert C."/>
            <person name="Uria A.R."/>
            <person name="Helf M.J."/>
            <person name="Takada K."/>
            <person name="Gernert C."/>
            <person name="Steffens U.A."/>
            <person name="Heycke N."/>
            <person name="Schmitt S."/>
            <person name="Rinke C."/>
            <person name="Helfrich E.J."/>
            <person name="Brachmann A.O."/>
            <person name="Gurgui C."/>
            <person name="Wakimoto T."/>
            <person name="Kracht M."/>
            <person name="Crusemann M."/>
            <person name="Hentschel U."/>
            <person name="Abe I."/>
            <person name="Matsunaga S."/>
            <person name="Kalinowski J."/>
            <person name="Takeyama H."/>
            <person name="Piel J."/>
        </authorList>
    </citation>
    <scope>NUCLEOTIDE SEQUENCE [LARGE SCALE GENOMIC DNA]</scope>
    <source>
        <strain evidence="3">TSY1</strain>
    </source>
</reference>
<keyword evidence="3" id="KW-1185">Reference proteome</keyword>
<comment type="function">
    <text evidence="1">Toxic component of a type II toxin-antitoxin (TA) system.</text>
</comment>
<comment type="similarity">
    <text evidence="1">Belongs to the PemK/MazF family.</text>
</comment>
<dbReference type="InterPro" id="IPR003477">
    <property type="entry name" value="PemK-like"/>
</dbReference>
<protein>
    <recommendedName>
        <fullName evidence="1">mRNA interferase</fullName>
        <ecNumber evidence="1">3.1.-.-</ecNumber>
    </recommendedName>
</protein>
<dbReference type="PANTHER" id="PTHR33988:SF2">
    <property type="entry name" value="ENDORIBONUCLEASE MAZF"/>
    <property type="match status" value="1"/>
</dbReference>
<dbReference type="AlphaFoldDB" id="W4LEC7"/>
<dbReference type="EC" id="3.1.-.-" evidence="1"/>
<dbReference type="HOGENOM" id="CLU_121823_1_1_7"/>
<dbReference type="Gene3D" id="2.30.30.110">
    <property type="match status" value="1"/>
</dbReference>
<comment type="caution">
    <text evidence="2">The sequence shown here is derived from an EMBL/GenBank/DDBJ whole genome shotgun (WGS) entry which is preliminary data.</text>
</comment>
<dbReference type="GO" id="GO:0016787">
    <property type="term" value="F:hydrolase activity"/>
    <property type="evidence" value="ECO:0007669"/>
    <property type="project" value="UniProtKB-KW"/>
</dbReference>
<evidence type="ECO:0000313" key="2">
    <source>
        <dbReference type="EMBL" id="ETW96453.1"/>
    </source>
</evidence>
<name>W4LEC7_ENTF1</name>
<dbReference type="PANTHER" id="PTHR33988">
    <property type="entry name" value="ENDORIBONUCLEASE MAZF-RELATED"/>
    <property type="match status" value="1"/>
</dbReference>
<dbReference type="Pfam" id="PF02452">
    <property type="entry name" value="PemK_toxin"/>
    <property type="match status" value="1"/>
</dbReference>
<accession>W4LEC7</accession>
<keyword evidence="1" id="KW-0540">Nuclease</keyword>
<organism evidence="2 3">
    <name type="scientific">Entotheonella factor</name>
    <dbReference type="NCBI Taxonomy" id="1429438"/>
    <lineage>
        <taxon>Bacteria</taxon>
        <taxon>Pseudomonadati</taxon>
        <taxon>Nitrospinota/Tectimicrobiota group</taxon>
        <taxon>Candidatus Tectimicrobiota</taxon>
        <taxon>Candidatus Entotheonellia</taxon>
        <taxon>Candidatus Entotheonellales</taxon>
        <taxon>Candidatus Entotheonellaceae</taxon>
        <taxon>Candidatus Entotheonella</taxon>
    </lineage>
</organism>
<gene>
    <name evidence="2" type="ORF">ETSY1_26555</name>
</gene>
<evidence type="ECO:0000256" key="1">
    <source>
        <dbReference type="PIRNR" id="PIRNR033490"/>
    </source>
</evidence>
<dbReference type="GO" id="GO:0006402">
    <property type="term" value="P:mRNA catabolic process"/>
    <property type="evidence" value="ECO:0007669"/>
    <property type="project" value="TreeGrafter"/>
</dbReference>
<sequence length="130" mass="14431">MVIQRGDVFWAELALATGSAPAGRRPVVVIQRDAINQSRFNSVVVVPLTSQIQHAHVSGNVLLHKNEANLPRPSVARATHVMVVDKSDLREKIGTLTRERLEEIVEAVCWVIGRGTITLPHELDTNEPWE</sequence>
<dbReference type="InterPro" id="IPR011067">
    <property type="entry name" value="Plasmid_toxin/cell-grow_inhib"/>
</dbReference>
<dbReference type="GO" id="GO:0003677">
    <property type="term" value="F:DNA binding"/>
    <property type="evidence" value="ECO:0007669"/>
    <property type="project" value="InterPro"/>
</dbReference>
<evidence type="ECO:0000313" key="3">
    <source>
        <dbReference type="Proteomes" id="UP000019141"/>
    </source>
</evidence>
<dbReference type="Proteomes" id="UP000019141">
    <property type="component" value="Unassembled WGS sequence"/>
</dbReference>